<keyword evidence="7" id="KW-1185">Reference proteome</keyword>
<protein>
    <submittedName>
        <fullName evidence="5">TetR family transcriptional regulator</fullName>
    </submittedName>
    <submittedName>
        <fullName evidence="4">Transcriptional regulator, TetR/AcrR family</fullName>
    </submittedName>
</protein>
<dbReference type="RefSeq" id="WP_114839647.1">
    <property type="nucleotide sequence ID" value="NZ_CP031217.1"/>
</dbReference>
<dbReference type="PROSITE" id="PS50977">
    <property type="entry name" value="HTH_TETR_2"/>
    <property type="match status" value="1"/>
</dbReference>
<feature type="DNA-binding region" description="H-T-H motif" evidence="2">
    <location>
        <begin position="32"/>
        <end position="51"/>
    </location>
</feature>
<organism evidence="5 7">
    <name type="scientific">Halarcobacter bivalviorum</name>
    <dbReference type="NCBI Taxonomy" id="663364"/>
    <lineage>
        <taxon>Bacteria</taxon>
        <taxon>Pseudomonadati</taxon>
        <taxon>Campylobacterota</taxon>
        <taxon>Epsilonproteobacteria</taxon>
        <taxon>Campylobacterales</taxon>
        <taxon>Arcobacteraceae</taxon>
        <taxon>Halarcobacter</taxon>
    </lineage>
</organism>
<dbReference type="PROSITE" id="PS01081">
    <property type="entry name" value="HTH_TETR_1"/>
    <property type="match status" value="1"/>
</dbReference>
<dbReference type="InterPro" id="IPR001647">
    <property type="entry name" value="HTH_TetR"/>
</dbReference>
<dbReference type="InterPro" id="IPR050624">
    <property type="entry name" value="HTH-type_Tx_Regulator"/>
</dbReference>
<proteinExistence type="predicted"/>
<dbReference type="EMBL" id="CP031217">
    <property type="protein sequence ID" value="AXH12831.1"/>
    <property type="molecule type" value="Genomic_DNA"/>
</dbReference>
<dbReference type="Gene3D" id="1.10.357.10">
    <property type="entry name" value="Tetracycline Repressor, domain 2"/>
    <property type="match status" value="1"/>
</dbReference>
<dbReference type="PANTHER" id="PTHR43479">
    <property type="entry name" value="ACREF/ENVCD OPERON REPRESSOR-RELATED"/>
    <property type="match status" value="1"/>
</dbReference>
<evidence type="ECO:0000313" key="5">
    <source>
        <dbReference type="EMBL" id="RXK09045.1"/>
    </source>
</evidence>
<evidence type="ECO:0000256" key="1">
    <source>
        <dbReference type="ARBA" id="ARBA00023125"/>
    </source>
</evidence>
<reference evidence="4 6" key="2">
    <citation type="submission" date="2018-07" db="EMBL/GenBank/DDBJ databases">
        <title>Complete genome of the Arcobacter bivalviorum type strain LMG 26154.</title>
        <authorList>
            <person name="Miller W.G."/>
            <person name="Yee E."/>
            <person name="Bono J.L."/>
        </authorList>
    </citation>
    <scope>NUCLEOTIDE SEQUENCE [LARGE SCALE GENOMIC DNA]</scope>
    <source>
        <strain evidence="4 6">LMG 26154</strain>
    </source>
</reference>
<dbReference type="SUPFAM" id="SSF46689">
    <property type="entry name" value="Homeodomain-like"/>
    <property type="match status" value="1"/>
</dbReference>
<feature type="domain" description="HTH tetR-type" evidence="3">
    <location>
        <begin position="9"/>
        <end position="69"/>
    </location>
</feature>
<dbReference type="InterPro" id="IPR009057">
    <property type="entry name" value="Homeodomain-like_sf"/>
</dbReference>
<keyword evidence="1 2" id="KW-0238">DNA-binding</keyword>
<dbReference type="InterPro" id="IPR036271">
    <property type="entry name" value="Tet_transcr_reg_TetR-rel_C_sf"/>
</dbReference>
<evidence type="ECO:0000256" key="2">
    <source>
        <dbReference type="PROSITE-ProRule" id="PRU00335"/>
    </source>
</evidence>
<dbReference type="Pfam" id="PF00440">
    <property type="entry name" value="TetR_N"/>
    <property type="match status" value="1"/>
</dbReference>
<dbReference type="EMBL" id="PDKM01000008">
    <property type="protein sequence ID" value="RXK09045.1"/>
    <property type="molecule type" value="Genomic_DNA"/>
</dbReference>
<dbReference type="InterPro" id="IPR023772">
    <property type="entry name" value="DNA-bd_HTH_TetR-type_CS"/>
</dbReference>
<dbReference type="PRINTS" id="PR00455">
    <property type="entry name" value="HTHTETR"/>
</dbReference>
<dbReference type="SUPFAM" id="SSF48498">
    <property type="entry name" value="Tetracyclin repressor-like, C-terminal domain"/>
    <property type="match status" value="1"/>
</dbReference>
<reference evidence="5 7" key="1">
    <citation type="submission" date="2017-10" db="EMBL/GenBank/DDBJ databases">
        <title>Genomics of the genus Arcobacter.</title>
        <authorList>
            <person name="Perez-Cataluna A."/>
            <person name="Figueras M.J."/>
        </authorList>
    </citation>
    <scope>NUCLEOTIDE SEQUENCE [LARGE SCALE GENOMIC DNA]</scope>
    <source>
        <strain evidence="5 7">CECT 7835</strain>
    </source>
</reference>
<gene>
    <name evidence="4" type="ORF">ABIV_1842</name>
    <name evidence="5" type="ORF">CRV05_12260</name>
</gene>
<name>A0AAX2A552_9BACT</name>
<evidence type="ECO:0000313" key="6">
    <source>
        <dbReference type="Proteomes" id="UP000253850"/>
    </source>
</evidence>
<evidence type="ECO:0000313" key="7">
    <source>
        <dbReference type="Proteomes" id="UP000289193"/>
    </source>
</evidence>
<dbReference type="Gene3D" id="1.10.10.60">
    <property type="entry name" value="Homeodomain-like"/>
    <property type="match status" value="1"/>
</dbReference>
<dbReference type="KEGG" id="hbv:ABIV_1842"/>
<evidence type="ECO:0000259" key="3">
    <source>
        <dbReference type="PROSITE" id="PS50977"/>
    </source>
</evidence>
<dbReference type="AlphaFoldDB" id="A0AAX2A552"/>
<dbReference type="Proteomes" id="UP000253850">
    <property type="component" value="Chromosome"/>
</dbReference>
<dbReference type="GO" id="GO:0003677">
    <property type="term" value="F:DNA binding"/>
    <property type="evidence" value="ECO:0007669"/>
    <property type="project" value="UniProtKB-UniRule"/>
</dbReference>
<accession>A0AAX2A552</accession>
<dbReference type="PANTHER" id="PTHR43479:SF11">
    <property type="entry name" value="ACREF_ENVCD OPERON REPRESSOR-RELATED"/>
    <property type="match status" value="1"/>
</dbReference>
<sequence>MSPRKINKEEKRREIALSCSDLIHEVGMKKLTVAEVAKTAGIGKGTIYEYFENKEDIIFEIINMHIEQHHEEFTKEVAKLNTIEDKFELFFDFVLNNSEENMKHFNGYKEFLSIVLAEENPSMKEFNCEKNEFFGGELIKILEDSIKKGEIKEDALNLADGILTYHKGLALRKMSQANFDVRADYEKFIGTILQLIEIKK</sequence>
<evidence type="ECO:0000313" key="4">
    <source>
        <dbReference type="EMBL" id="AXH12831.1"/>
    </source>
</evidence>
<dbReference type="Proteomes" id="UP000289193">
    <property type="component" value="Unassembled WGS sequence"/>
</dbReference>